<dbReference type="OrthoDB" id="1467367at2"/>
<keyword evidence="11" id="KW-1185">Reference proteome</keyword>
<evidence type="ECO:0000256" key="1">
    <source>
        <dbReference type="ARBA" id="ARBA00022670"/>
    </source>
</evidence>
<feature type="signal peptide" evidence="9">
    <location>
        <begin position="1"/>
        <end position="20"/>
    </location>
</feature>
<dbReference type="Proteomes" id="UP000033187">
    <property type="component" value="Chromosome 1"/>
</dbReference>
<dbReference type="PROSITE" id="PS51257">
    <property type="entry name" value="PROKAR_LIPOPROTEIN"/>
    <property type="match status" value="1"/>
</dbReference>
<sequence length="353" mass="38125">MRAFLLTRLVAAGAIVVSCAAGTAAFTPAAIAQTAVADVIVPPAPKPAVPKPTPAKQLFGSKDRPADLKPRAIGFYSRGCLAGGQALPIDGPAWQAMRLSRNRNWGHPNLIKLIERLATDAKREDDWPGLLVGDLTQPRGGPMLSGHASHQIGLDADIWLTPMPDRRLSWAERETTSAVSMLADTLSVDPKVFTTKHVKLIQRAASYPEVERIGVNPAIKLALCRAEGGDKPWLQKIQGWPGHHYHMHIRIKCPENSDGCTGQGPPTHTSCAHAEKWYRDTKAWLEQPKKPKPKTEAKKPSKPKPEVTLTDLPNACEDVLAAASAGSPKNQIEHVLAPARKPVSRAAAVSPTR</sequence>
<keyword evidence="4" id="KW-0574">Periplasm</keyword>
<evidence type="ECO:0000256" key="7">
    <source>
        <dbReference type="ARBA" id="ARBA00023049"/>
    </source>
</evidence>
<evidence type="ECO:0000256" key="8">
    <source>
        <dbReference type="SAM" id="MobiDB-lite"/>
    </source>
</evidence>
<evidence type="ECO:0000313" key="11">
    <source>
        <dbReference type="Proteomes" id="UP000033187"/>
    </source>
</evidence>
<evidence type="ECO:0000256" key="3">
    <source>
        <dbReference type="ARBA" id="ARBA00022729"/>
    </source>
</evidence>
<keyword evidence="7" id="KW-0482">Metalloprotease</keyword>
<feature type="chain" id="PRO_5002306360" evidence="9">
    <location>
        <begin position="21"/>
        <end position="353"/>
    </location>
</feature>
<dbReference type="GO" id="GO:0006508">
    <property type="term" value="P:proteolysis"/>
    <property type="evidence" value="ECO:0007669"/>
    <property type="project" value="UniProtKB-KW"/>
</dbReference>
<evidence type="ECO:0000313" key="10">
    <source>
        <dbReference type="EMBL" id="CPR18654.1"/>
    </source>
</evidence>
<evidence type="ECO:0000256" key="6">
    <source>
        <dbReference type="ARBA" id="ARBA00022833"/>
    </source>
</evidence>
<keyword evidence="3 9" id="KW-0732">Signal</keyword>
<dbReference type="InterPro" id="IPR005073">
    <property type="entry name" value="Peptidase_M74"/>
</dbReference>
<protein>
    <submittedName>
        <fullName evidence="10">Peptidase U6 penicillin-insensitive murein endopeptidase</fullName>
    </submittedName>
</protein>
<keyword evidence="1" id="KW-0645">Protease</keyword>
<dbReference type="GO" id="GO:0030288">
    <property type="term" value="C:outer membrane-bounded periplasmic space"/>
    <property type="evidence" value="ECO:0007669"/>
    <property type="project" value="InterPro"/>
</dbReference>
<dbReference type="SUPFAM" id="SSF55166">
    <property type="entry name" value="Hedgehog/DD-peptidase"/>
    <property type="match status" value="1"/>
</dbReference>
<dbReference type="InterPro" id="IPR009045">
    <property type="entry name" value="Zn_M74/Hedgehog-like"/>
</dbReference>
<evidence type="ECO:0000256" key="9">
    <source>
        <dbReference type="SAM" id="SignalP"/>
    </source>
</evidence>
<dbReference type="RefSeq" id="WP_076605298.1">
    <property type="nucleotide sequence ID" value="NZ_LN829118.1"/>
</dbReference>
<feature type="compositionally biased region" description="Basic and acidic residues" evidence="8">
    <location>
        <begin position="284"/>
        <end position="305"/>
    </location>
</feature>
<organism evidence="10 11">
    <name type="scientific">Candidatus Filomicrobium marinum</name>
    <dbReference type="NCBI Taxonomy" id="1608628"/>
    <lineage>
        <taxon>Bacteria</taxon>
        <taxon>Pseudomonadati</taxon>
        <taxon>Pseudomonadota</taxon>
        <taxon>Alphaproteobacteria</taxon>
        <taxon>Hyphomicrobiales</taxon>
        <taxon>Hyphomicrobiaceae</taxon>
        <taxon>Filomicrobium</taxon>
    </lineage>
</organism>
<accession>A0A0D6JFG0</accession>
<evidence type="ECO:0000256" key="5">
    <source>
        <dbReference type="ARBA" id="ARBA00022801"/>
    </source>
</evidence>
<evidence type="ECO:0000256" key="2">
    <source>
        <dbReference type="ARBA" id="ARBA00022723"/>
    </source>
</evidence>
<reference evidence="11" key="1">
    <citation type="submission" date="2015-02" db="EMBL/GenBank/DDBJ databases">
        <authorList>
            <person name="Chooi Y.-H."/>
        </authorList>
    </citation>
    <scope>NUCLEOTIDE SEQUENCE [LARGE SCALE GENOMIC DNA]</scope>
    <source>
        <strain evidence="11">strain Y</strain>
    </source>
</reference>
<keyword evidence="5" id="KW-0378">Hydrolase</keyword>
<dbReference type="GO" id="GO:0008237">
    <property type="term" value="F:metallopeptidase activity"/>
    <property type="evidence" value="ECO:0007669"/>
    <property type="project" value="UniProtKB-KW"/>
</dbReference>
<proteinExistence type="predicted"/>
<name>A0A0D6JFG0_9HYPH</name>
<gene>
    <name evidence="10" type="ORF">YBN1229_v1_1808</name>
</gene>
<evidence type="ECO:0000256" key="4">
    <source>
        <dbReference type="ARBA" id="ARBA00022764"/>
    </source>
</evidence>
<dbReference type="Gene3D" id="3.30.1380.10">
    <property type="match status" value="1"/>
</dbReference>
<dbReference type="KEGG" id="fil:BN1229_v1_1804"/>
<dbReference type="GO" id="GO:0046872">
    <property type="term" value="F:metal ion binding"/>
    <property type="evidence" value="ECO:0007669"/>
    <property type="project" value="UniProtKB-KW"/>
</dbReference>
<dbReference type="EMBL" id="LN829119">
    <property type="protein sequence ID" value="CPR18654.1"/>
    <property type="molecule type" value="Genomic_DNA"/>
</dbReference>
<keyword evidence="6" id="KW-0862">Zinc</keyword>
<feature type="region of interest" description="Disordered" evidence="8">
    <location>
        <begin position="284"/>
        <end position="311"/>
    </location>
</feature>
<dbReference type="KEGG" id="fiy:BN1229_v1_1808"/>
<dbReference type="Pfam" id="PF03411">
    <property type="entry name" value="Peptidase_M74"/>
    <property type="match status" value="1"/>
</dbReference>
<keyword evidence="2" id="KW-0479">Metal-binding</keyword>
<feature type="region of interest" description="Disordered" evidence="8">
    <location>
        <begin position="324"/>
        <end position="353"/>
    </location>
</feature>
<dbReference type="AlphaFoldDB" id="A0A0D6JFG0"/>
<dbReference type="NCBIfam" id="NF006947">
    <property type="entry name" value="PRK09429.1"/>
    <property type="match status" value="1"/>
</dbReference>
<dbReference type="GO" id="GO:0004252">
    <property type="term" value="F:serine-type endopeptidase activity"/>
    <property type="evidence" value="ECO:0007669"/>
    <property type="project" value="InterPro"/>
</dbReference>